<dbReference type="InterPro" id="IPR028082">
    <property type="entry name" value="Peripla_BP_I"/>
</dbReference>
<name>A0A1I3YWK0_9GAMM</name>
<dbReference type="InterPro" id="IPR006311">
    <property type="entry name" value="TAT_signal"/>
</dbReference>
<dbReference type="InterPro" id="IPR028081">
    <property type="entry name" value="Leu-bd"/>
</dbReference>
<organism evidence="6 7">
    <name type="scientific">Candidatus Pantoea symbiotica</name>
    <dbReference type="NCBI Taxonomy" id="1884370"/>
    <lineage>
        <taxon>Bacteria</taxon>
        <taxon>Pseudomonadati</taxon>
        <taxon>Pseudomonadota</taxon>
        <taxon>Gammaproteobacteria</taxon>
        <taxon>Enterobacterales</taxon>
        <taxon>Erwiniaceae</taxon>
        <taxon>Pantoea</taxon>
    </lineage>
</organism>
<sequence>MAISRRSFIQGSAVSALGLAAGVAPKFSFAADSKDAIKIASILDLSGGLDIYGKPMSNAINLAAEEINAAGGLLGRPLQVINYDAQSNMQLYAQYAQQAALKDKVAVVHGGITSASREVIRPVLDRFRSLYFYPAQYEGGVCDRNYFSSGSTPAQTVEKLVPYAVKKWGKKVYVLAADYNYGQIVSAWVKKSVHDNGGEVMAVEFFPLDVTDFGAAISKIQSAKPDMVWSALVGGAHISFYRQWHAAGMSGKIPIASTVFGGGNEHIILSPEESNGILVAANYMQEIPSPENKAFVERFHARYGANTPYISDLAMGAYQGMLIWAEGVRKAGDIDRMKVIEALESGVTLTSPSGKLSVDPATHHCSLDVHIAEVENHQMKILETFTDQAPVDTAMVCDLKKNPRDTKQYQIEL</sequence>
<dbReference type="PANTHER" id="PTHR47628">
    <property type="match status" value="1"/>
</dbReference>
<dbReference type="InterPro" id="IPR019546">
    <property type="entry name" value="TAT_signal_bac_arc"/>
</dbReference>
<evidence type="ECO:0000259" key="5">
    <source>
        <dbReference type="Pfam" id="PF13458"/>
    </source>
</evidence>
<dbReference type="Gene3D" id="3.40.50.2300">
    <property type="match status" value="2"/>
</dbReference>
<evidence type="ECO:0000313" key="6">
    <source>
        <dbReference type="EMBL" id="SFK36218.1"/>
    </source>
</evidence>
<dbReference type="PROSITE" id="PS51318">
    <property type="entry name" value="TAT"/>
    <property type="match status" value="1"/>
</dbReference>
<evidence type="ECO:0000313" key="7">
    <source>
        <dbReference type="Proteomes" id="UP000198841"/>
    </source>
</evidence>
<dbReference type="EMBL" id="FOSD01000006">
    <property type="protein sequence ID" value="SFK36218.1"/>
    <property type="molecule type" value="Genomic_DNA"/>
</dbReference>
<dbReference type="RefSeq" id="WP_008109387.1">
    <property type="nucleotide sequence ID" value="NZ_FOSD01000006.1"/>
</dbReference>
<comment type="caution">
    <text evidence="6">The sequence shown here is derived from an EMBL/GenBank/DDBJ whole genome shotgun (WGS) entry which is preliminary data.</text>
</comment>
<evidence type="ECO:0000256" key="2">
    <source>
        <dbReference type="ARBA" id="ARBA00022448"/>
    </source>
</evidence>
<keyword evidence="2" id="KW-0813">Transport</keyword>
<comment type="similarity">
    <text evidence="1">Belongs to the leucine-binding protein family.</text>
</comment>
<dbReference type="PRINTS" id="PR00337">
    <property type="entry name" value="LEUILEVALBP"/>
</dbReference>
<dbReference type="SUPFAM" id="SSF53822">
    <property type="entry name" value="Periplasmic binding protein-like I"/>
    <property type="match status" value="1"/>
</dbReference>
<accession>A0A1I3YWK0</accession>
<evidence type="ECO:0000256" key="3">
    <source>
        <dbReference type="ARBA" id="ARBA00022729"/>
    </source>
</evidence>
<dbReference type="PANTHER" id="PTHR47628:SF1">
    <property type="entry name" value="ALIPHATIC AMIDASE EXPRESSION-REGULATING PROTEIN"/>
    <property type="match status" value="1"/>
</dbReference>
<reference evidence="6 7" key="1">
    <citation type="submission" date="2016-10" db="EMBL/GenBank/DDBJ databases">
        <authorList>
            <person name="Varghese N."/>
            <person name="Submissions S."/>
        </authorList>
    </citation>
    <scope>NUCLEOTIDE SEQUENCE [LARGE SCALE GENOMIC DNA]</scope>
    <source>
        <strain evidence="6 7">YR512</strain>
    </source>
</reference>
<dbReference type="CDD" id="cd06356">
    <property type="entry name" value="PBP1_amide_urea_BP-like"/>
    <property type="match status" value="1"/>
</dbReference>
<gene>
    <name evidence="6" type="ORF">SAMN05518863_106253</name>
</gene>
<dbReference type="NCBIfam" id="TIGR01409">
    <property type="entry name" value="TAT_signal_seq"/>
    <property type="match status" value="1"/>
</dbReference>
<proteinExistence type="inferred from homology"/>
<dbReference type="Proteomes" id="UP000198841">
    <property type="component" value="Unassembled WGS sequence"/>
</dbReference>
<dbReference type="InterPro" id="IPR000709">
    <property type="entry name" value="Leu_Ile_Val-bd"/>
</dbReference>
<dbReference type="Pfam" id="PF13458">
    <property type="entry name" value="Peripla_BP_6"/>
    <property type="match status" value="1"/>
</dbReference>
<keyword evidence="7" id="KW-1185">Reference proteome</keyword>
<keyword evidence="3" id="KW-0732">Signal</keyword>
<protein>
    <submittedName>
        <fullName evidence="6">Amino acid/amide ABC transporter substrate-binding protein, HAAT family</fullName>
    </submittedName>
</protein>
<keyword evidence="4" id="KW-0029">Amino-acid transport</keyword>
<feature type="domain" description="Leucine-binding protein" evidence="5">
    <location>
        <begin position="37"/>
        <end position="376"/>
    </location>
</feature>
<evidence type="ECO:0000256" key="1">
    <source>
        <dbReference type="ARBA" id="ARBA00010062"/>
    </source>
</evidence>
<evidence type="ECO:0000256" key="4">
    <source>
        <dbReference type="ARBA" id="ARBA00022970"/>
    </source>
</evidence>